<dbReference type="GO" id="GO:0005739">
    <property type="term" value="C:mitochondrion"/>
    <property type="evidence" value="ECO:0007669"/>
    <property type="project" value="TreeGrafter"/>
</dbReference>
<feature type="binding site" evidence="6">
    <location>
        <begin position="8"/>
        <end position="12"/>
    </location>
    <ligand>
        <name>ATP</name>
        <dbReference type="ChEBI" id="CHEBI:30616"/>
    </ligand>
</feature>
<evidence type="ECO:0000256" key="5">
    <source>
        <dbReference type="ARBA" id="ARBA00038966"/>
    </source>
</evidence>
<dbReference type="GO" id="GO:0035999">
    <property type="term" value="P:tetrahydrofolate interconversion"/>
    <property type="evidence" value="ECO:0007669"/>
    <property type="project" value="TreeGrafter"/>
</dbReference>
<keyword evidence="7" id="KW-0436">Ligase</keyword>
<reference evidence="7" key="1">
    <citation type="journal article" date="2020" name="Stud. Mycol.">
        <title>101 Dothideomycetes genomes: a test case for predicting lifestyles and emergence of pathogens.</title>
        <authorList>
            <person name="Haridas S."/>
            <person name="Albert R."/>
            <person name="Binder M."/>
            <person name="Bloem J."/>
            <person name="Labutti K."/>
            <person name="Salamov A."/>
            <person name="Andreopoulos B."/>
            <person name="Baker S."/>
            <person name="Barry K."/>
            <person name="Bills G."/>
            <person name="Bluhm B."/>
            <person name="Cannon C."/>
            <person name="Castanera R."/>
            <person name="Culley D."/>
            <person name="Daum C."/>
            <person name="Ezra D."/>
            <person name="Gonzalez J."/>
            <person name="Henrissat B."/>
            <person name="Kuo A."/>
            <person name="Liang C."/>
            <person name="Lipzen A."/>
            <person name="Lutzoni F."/>
            <person name="Magnuson J."/>
            <person name="Mondo S."/>
            <person name="Nolan M."/>
            <person name="Ohm R."/>
            <person name="Pangilinan J."/>
            <person name="Park H.-J."/>
            <person name="Ramirez L."/>
            <person name="Alfaro M."/>
            <person name="Sun H."/>
            <person name="Tritt A."/>
            <person name="Yoshinaga Y."/>
            <person name="Zwiers L.-H."/>
            <person name="Turgeon B."/>
            <person name="Goodwin S."/>
            <person name="Spatafora J."/>
            <person name="Crous P."/>
            <person name="Grigoriev I."/>
        </authorList>
    </citation>
    <scope>NUCLEOTIDE SEQUENCE</scope>
    <source>
        <strain evidence="7">CBS 122367</strain>
    </source>
</reference>
<feature type="binding site" evidence="6">
    <location>
        <position position="60"/>
    </location>
    <ligand>
        <name>substrate</name>
    </ligand>
</feature>
<feature type="binding site" evidence="6">
    <location>
        <begin position="169"/>
        <end position="177"/>
    </location>
    <ligand>
        <name>ATP</name>
        <dbReference type="ChEBI" id="CHEBI:30616"/>
    </ligand>
</feature>
<dbReference type="PANTHER" id="PTHR23407:SF1">
    <property type="entry name" value="5-FORMYLTETRAHYDROFOLATE CYCLO-LIGASE"/>
    <property type="match status" value="1"/>
</dbReference>
<comment type="catalytic activity">
    <reaction evidence="4">
        <text>(6S)-5-formyl-5,6,7,8-tetrahydrofolate + ATP = (6R)-5,10-methenyltetrahydrofolate + ADP + phosphate</text>
        <dbReference type="Rhea" id="RHEA:10488"/>
        <dbReference type="ChEBI" id="CHEBI:30616"/>
        <dbReference type="ChEBI" id="CHEBI:43474"/>
        <dbReference type="ChEBI" id="CHEBI:57455"/>
        <dbReference type="ChEBI" id="CHEBI:57457"/>
        <dbReference type="ChEBI" id="CHEBI:456216"/>
        <dbReference type="EC" id="6.3.3.2"/>
    </reaction>
</comment>
<dbReference type="GO" id="GO:0005524">
    <property type="term" value="F:ATP binding"/>
    <property type="evidence" value="ECO:0007669"/>
    <property type="project" value="UniProtKB-KW"/>
</dbReference>
<dbReference type="FunFam" id="3.40.50.10420:FF:000007">
    <property type="entry name" value="5-formyltetrahydrofolate cyclo-ligase"/>
    <property type="match status" value="1"/>
</dbReference>
<evidence type="ECO:0000256" key="4">
    <source>
        <dbReference type="ARBA" id="ARBA00036539"/>
    </source>
</evidence>
<feature type="binding site" evidence="6">
    <location>
        <position position="54"/>
    </location>
    <ligand>
        <name>substrate</name>
    </ligand>
</feature>
<dbReference type="PANTHER" id="PTHR23407">
    <property type="entry name" value="ATPASE INHIBITOR/5-FORMYLTETRAHYDROFOLATE CYCLO-LIGASE"/>
    <property type="match status" value="1"/>
</dbReference>
<evidence type="ECO:0000313" key="7">
    <source>
        <dbReference type="EMBL" id="KAF2684596.1"/>
    </source>
</evidence>
<dbReference type="AlphaFoldDB" id="A0A6G1J251"/>
<organism evidence="7 8">
    <name type="scientific">Lentithecium fluviatile CBS 122367</name>
    <dbReference type="NCBI Taxonomy" id="1168545"/>
    <lineage>
        <taxon>Eukaryota</taxon>
        <taxon>Fungi</taxon>
        <taxon>Dikarya</taxon>
        <taxon>Ascomycota</taxon>
        <taxon>Pezizomycotina</taxon>
        <taxon>Dothideomycetes</taxon>
        <taxon>Pleosporomycetidae</taxon>
        <taxon>Pleosporales</taxon>
        <taxon>Massarineae</taxon>
        <taxon>Lentitheciaceae</taxon>
        <taxon>Lentithecium</taxon>
    </lineage>
</organism>
<dbReference type="InterPro" id="IPR002698">
    <property type="entry name" value="FTHF_cligase"/>
</dbReference>
<evidence type="ECO:0000313" key="8">
    <source>
        <dbReference type="Proteomes" id="UP000799291"/>
    </source>
</evidence>
<dbReference type="Gene3D" id="3.40.50.10420">
    <property type="entry name" value="NagB/RpiA/CoA transferase-like"/>
    <property type="match status" value="1"/>
</dbReference>
<keyword evidence="3 6" id="KW-0067">ATP-binding</keyword>
<evidence type="ECO:0000256" key="3">
    <source>
        <dbReference type="ARBA" id="ARBA00022840"/>
    </source>
</evidence>
<dbReference type="SUPFAM" id="SSF100950">
    <property type="entry name" value="NagB/RpiA/CoA transferase-like"/>
    <property type="match status" value="1"/>
</dbReference>
<comment type="similarity">
    <text evidence="1">Belongs to the 5-formyltetrahydrofolate cyclo-ligase family.</text>
</comment>
<dbReference type="Pfam" id="PF01812">
    <property type="entry name" value="5-FTHF_cyc-lig"/>
    <property type="match status" value="1"/>
</dbReference>
<accession>A0A6G1J251</accession>
<dbReference type="Proteomes" id="UP000799291">
    <property type="component" value="Unassembled WGS sequence"/>
</dbReference>
<name>A0A6G1J251_9PLEO</name>
<keyword evidence="8" id="KW-1185">Reference proteome</keyword>
<evidence type="ECO:0000256" key="2">
    <source>
        <dbReference type="ARBA" id="ARBA00022741"/>
    </source>
</evidence>
<dbReference type="InterPro" id="IPR037171">
    <property type="entry name" value="NagB/RpiA_transferase-like"/>
</dbReference>
<dbReference type="GO" id="GO:0030272">
    <property type="term" value="F:5-formyltetrahydrofolate cyclo-ligase activity"/>
    <property type="evidence" value="ECO:0007669"/>
    <property type="project" value="UniProtKB-EC"/>
</dbReference>
<sequence length="233" mass="25201">MASMTALKKDLRKKIARVLADVSDAAAASQTANATKALLAMPEYKAAKRISVYLSMPSGEISTSGIVHDALAQGKRVFIPYTYRPSESKEGQPTSIMDMVELLSVKDYESLEPDKWNIPTPSKASISSRANSFGGKGTTDGKVIDMAEDEAGLDLIVMPGMAFDASFGRLGHGKGFYDYFLRRCHDSSRMPFRVGLALTEQLLPANETVPMDASDFPLNALITGDGELRRANA</sequence>
<protein>
    <recommendedName>
        <fullName evidence="5">5-formyltetrahydrofolate cyclo-ligase</fullName>
        <ecNumber evidence="5">6.3.3.2</ecNumber>
    </recommendedName>
</protein>
<evidence type="ECO:0000256" key="6">
    <source>
        <dbReference type="PIRSR" id="PIRSR006806-1"/>
    </source>
</evidence>
<dbReference type="EMBL" id="MU005581">
    <property type="protein sequence ID" value="KAF2684596.1"/>
    <property type="molecule type" value="Genomic_DNA"/>
</dbReference>
<gene>
    <name evidence="7" type="ORF">K458DRAFT_477782</name>
</gene>
<evidence type="ECO:0000256" key="1">
    <source>
        <dbReference type="ARBA" id="ARBA00010638"/>
    </source>
</evidence>
<dbReference type="OrthoDB" id="2015992at2759"/>
<proteinExistence type="inferred from homology"/>
<dbReference type="GO" id="GO:0009396">
    <property type="term" value="P:folic acid-containing compound biosynthetic process"/>
    <property type="evidence" value="ECO:0007669"/>
    <property type="project" value="TreeGrafter"/>
</dbReference>
<dbReference type="EC" id="6.3.3.2" evidence="5"/>
<keyword evidence="2 6" id="KW-0547">Nucleotide-binding</keyword>
<dbReference type="PIRSF" id="PIRSF006806">
    <property type="entry name" value="FTHF_cligase"/>
    <property type="match status" value="1"/>
</dbReference>
<dbReference type="InterPro" id="IPR024185">
    <property type="entry name" value="FTHF_cligase-like_sf"/>
</dbReference>